<dbReference type="EMBL" id="FCNW02000024">
    <property type="protein sequence ID" value="SAL51010.1"/>
    <property type="molecule type" value="Genomic_DNA"/>
</dbReference>
<accession>A0A158I4R6</accession>
<evidence type="ECO:0000313" key="4">
    <source>
        <dbReference type="Proteomes" id="UP000054977"/>
    </source>
</evidence>
<protein>
    <submittedName>
        <fullName evidence="3">Electron transfer flavoprotein alpha/beta-subunit</fullName>
    </submittedName>
</protein>
<sequence length="252" mass="26707">MKIAVLVSIGRHPVSGTARYSRNDAAALTMALSIAKERRASLDVLHAGDPSDPALQEYLALGASRVEVLDVEGDAIAALATRLQGYDLVLTGTRAEGAFDSGMLPYRLADALGIALVGSAVDVSVKEAGVEVRQFMPKGLRRLVQAAFPALVAVHPMANAAPRYAYARLREGTVVPVVTRAPADAENLQWTVKPATAKPVRLAAAEKRSGHARMLSATTTESRGGSVVIEGSSVEKAQVILAYLREHQLVDY</sequence>
<evidence type="ECO:0000259" key="2">
    <source>
        <dbReference type="SMART" id="SM00893"/>
    </source>
</evidence>
<keyword evidence="1" id="KW-0813">Transport</keyword>
<keyword evidence="4" id="KW-1185">Reference proteome</keyword>
<dbReference type="OrthoDB" id="5598152at2"/>
<reference evidence="3" key="1">
    <citation type="submission" date="2016-01" db="EMBL/GenBank/DDBJ databases">
        <authorList>
            <person name="Peeters C."/>
        </authorList>
    </citation>
    <scope>NUCLEOTIDE SEQUENCE [LARGE SCALE GENOMIC DNA]</scope>
    <source>
        <strain evidence="3">LMG 22934</strain>
    </source>
</reference>
<keyword evidence="1" id="KW-0249">Electron transport</keyword>
<proteinExistence type="predicted"/>
<dbReference type="Gene3D" id="3.40.50.620">
    <property type="entry name" value="HUPs"/>
    <property type="match status" value="1"/>
</dbReference>
<organism evidence="3 4">
    <name type="scientific">Caballeronia humi</name>
    <dbReference type="NCBI Taxonomy" id="326474"/>
    <lineage>
        <taxon>Bacteria</taxon>
        <taxon>Pseudomonadati</taxon>
        <taxon>Pseudomonadota</taxon>
        <taxon>Betaproteobacteria</taxon>
        <taxon>Burkholderiales</taxon>
        <taxon>Burkholderiaceae</taxon>
        <taxon>Caballeronia</taxon>
    </lineage>
</organism>
<dbReference type="Proteomes" id="UP000054977">
    <property type="component" value="Unassembled WGS sequence"/>
</dbReference>
<dbReference type="SUPFAM" id="SSF52402">
    <property type="entry name" value="Adenine nucleotide alpha hydrolases-like"/>
    <property type="match status" value="1"/>
</dbReference>
<evidence type="ECO:0000256" key="1">
    <source>
        <dbReference type="ARBA" id="ARBA00022982"/>
    </source>
</evidence>
<comment type="caution">
    <text evidence="3">The sequence shown here is derived from an EMBL/GenBank/DDBJ whole genome shotgun (WGS) entry which is preliminary data.</text>
</comment>
<dbReference type="SMART" id="SM00893">
    <property type="entry name" value="ETF"/>
    <property type="match status" value="1"/>
</dbReference>
<dbReference type="STRING" id="326474.AWB65_04167"/>
<dbReference type="RefSeq" id="WP_087668941.1">
    <property type="nucleotide sequence ID" value="NZ_FCNW02000024.1"/>
</dbReference>
<dbReference type="InterPro" id="IPR014729">
    <property type="entry name" value="Rossmann-like_a/b/a_fold"/>
</dbReference>
<feature type="domain" description="Electron transfer flavoprotein alpha/beta-subunit N-terminal" evidence="2">
    <location>
        <begin position="14"/>
        <end position="189"/>
    </location>
</feature>
<evidence type="ECO:0000313" key="3">
    <source>
        <dbReference type="EMBL" id="SAL51010.1"/>
    </source>
</evidence>
<gene>
    <name evidence="3" type="ORF">AWB65_04167</name>
</gene>
<dbReference type="AlphaFoldDB" id="A0A158I4R6"/>
<name>A0A158I4R6_9BURK</name>
<dbReference type="InterPro" id="IPR014730">
    <property type="entry name" value="ETF_a/b_N"/>
</dbReference>